<protein>
    <submittedName>
        <fullName evidence="2">Helix-turn-helix transcriptional regulator</fullName>
    </submittedName>
</protein>
<dbReference type="SUPFAM" id="SSF46894">
    <property type="entry name" value="C-terminal effector domain of the bipartite response regulators"/>
    <property type="match status" value="1"/>
</dbReference>
<dbReference type="EMBL" id="CP044081">
    <property type="protein sequence ID" value="QEU09459.1"/>
    <property type="molecule type" value="Genomic_DNA"/>
</dbReference>
<dbReference type="Proteomes" id="UP000324507">
    <property type="component" value="Chromosome"/>
</dbReference>
<dbReference type="GO" id="GO:0006355">
    <property type="term" value="P:regulation of DNA-templated transcription"/>
    <property type="evidence" value="ECO:0007669"/>
    <property type="project" value="InterPro"/>
</dbReference>
<evidence type="ECO:0000313" key="2">
    <source>
        <dbReference type="EMBL" id="QEU09459.1"/>
    </source>
</evidence>
<dbReference type="RefSeq" id="WP_150351210.1">
    <property type="nucleotide sequence ID" value="NZ_CP044081.1"/>
</dbReference>
<dbReference type="GO" id="GO:0003677">
    <property type="term" value="F:DNA binding"/>
    <property type="evidence" value="ECO:0007669"/>
    <property type="project" value="InterPro"/>
</dbReference>
<sequence length="338" mass="37164">MTFHTRSMTELGRLFIELTDQLSKAGVSAALETIRTPFDADAALLSIEYRDRTKPAQSELVLSAETELTPEAFKGIPAVTRLRGYETMMVTFQDPQGANRYILRLCRHETTPPFDQDEVALAELLLSQFGRSFEANVRHASLNVERALYSDLLDRLQIGVIVLDRTGQLLTVSEQARAMLACRDGLQLVNGRLCTLNAAEDKRFQAIIRDALTDRDAHAAGRGLSLTKPSSMRKMGVIVRGIPGAATEGQPAVSIYVRDAESSPDVEAELMRQIFDLTPAEAAVARRLTDGLSLEDTAAALDISRNTARAHLRSIFSKSGIKRQTELVRLVLNSAVVL</sequence>
<dbReference type="Gene3D" id="1.10.10.10">
    <property type="entry name" value="Winged helix-like DNA-binding domain superfamily/Winged helix DNA-binding domain"/>
    <property type="match status" value="1"/>
</dbReference>
<dbReference type="InterPro" id="IPR016032">
    <property type="entry name" value="Sig_transdc_resp-reg_C-effctor"/>
</dbReference>
<reference evidence="2 3" key="1">
    <citation type="submission" date="2019-09" db="EMBL/GenBank/DDBJ databases">
        <title>FDA dAtabase for Regulatory Grade micrObial Sequences (FDA-ARGOS): Supporting development and validation of Infectious Disease Dx tests.</title>
        <authorList>
            <person name="Sciortino C."/>
            <person name="Tallon L."/>
            <person name="Sadzewicz L."/>
            <person name="Vavikolanu K."/>
            <person name="Mehta A."/>
            <person name="Aluvathingal J."/>
            <person name="Nadendla S."/>
            <person name="Nandy P."/>
            <person name="Geyer C."/>
            <person name="Yan Y."/>
            <person name="Sichtig H."/>
        </authorList>
    </citation>
    <scope>NUCLEOTIDE SEQUENCE [LARGE SCALE GENOMIC DNA]</scope>
    <source>
        <strain evidence="2 3">FDAARGOS_643</strain>
    </source>
</reference>
<dbReference type="CDD" id="cd06170">
    <property type="entry name" value="LuxR_C_like"/>
    <property type="match status" value="1"/>
</dbReference>
<dbReference type="Pfam" id="PF00196">
    <property type="entry name" value="GerE"/>
    <property type="match status" value="1"/>
</dbReference>
<name>A0A5P2QVS8_9RHOB</name>
<feature type="domain" description="HTH luxR-type" evidence="1">
    <location>
        <begin position="270"/>
        <end position="335"/>
    </location>
</feature>
<dbReference type="PRINTS" id="PR00038">
    <property type="entry name" value="HTHLUXR"/>
</dbReference>
<dbReference type="AlphaFoldDB" id="A0A5P2QVS8"/>
<evidence type="ECO:0000313" key="3">
    <source>
        <dbReference type="Proteomes" id="UP000324507"/>
    </source>
</evidence>
<dbReference type="PROSITE" id="PS50043">
    <property type="entry name" value="HTH_LUXR_2"/>
    <property type="match status" value="1"/>
</dbReference>
<organism evidence="2 3">
    <name type="scientific">Paracoccus yeei</name>
    <dbReference type="NCBI Taxonomy" id="147645"/>
    <lineage>
        <taxon>Bacteria</taxon>
        <taxon>Pseudomonadati</taxon>
        <taxon>Pseudomonadota</taxon>
        <taxon>Alphaproteobacteria</taxon>
        <taxon>Rhodobacterales</taxon>
        <taxon>Paracoccaceae</taxon>
        <taxon>Paracoccus</taxon>
    </lineage>
</organism>
<gene>
    <name evidence="2" type="ORF">FOB51_16430</name>
</gene>
<dbReference type="InterPro" id="IPR036388">
    <property type="entry name" value="WH-like_DNA-bd_sf"/>
</dbReference>
<dbReference type="SMART" id="SM00421">
    <property type="entry name" value="HTH_LUXR"/>
    <property type="match status" value="1"/>
</dbReference>
<proteinExistence type="predicted"/>
<dbReference type="InterPro" id="IPR000792">
    <property type="entry name" value="Tscrpt_reg_LuxR_C"/>
</dbReference>
<evidence type="ECO:0000259" key="1">
    <source>
        <dbReference type="PROSITE" id="PS50043"/>
    </source>
</evidence>
<accession>A0A5P2QVS8</accession>